<feature type="chain" id="PRO_5003376215" description="CUB domain-containing protein" evidence="1">
    <location>
        <begin position="26"/>
        <end position="153"/>
    </location>
</feature>
<dbReference type="KEGG" id="sla:SERLADRAFT_472111"/>
<dbReference type="RefSeq" id="XP_007320477.1">
    <property type="nucleotide sequence ID" value="XM_007320415.1"/>
</dbReference>
<gene>
    <name evidence="2" type="ORF">SERLADRAFT_472111</name>
</gene>
<dbReference type="HOGENOM" id="CLU_148857_0_0_1"/>
<organism>
    <name type="scientific">Serpula lacrymans var. lacrymans (strain S7.9)</name>
    <name type="common">Dry rot fungus</name>
    <dbReference type="NCBI Taxonomy" id="578457"/>
    <lineage>
        <taxon>Eukaryota</taxon>
        <taxon>Fungi</taxon>
        <taxon>Dikarya</taxon>
        <taxon>Basidiomycota</taxon>
        <taxon>Agaricomycotina</taxon>
        <taxon>Agaricomycetes</taxon>
        <taxon>Agaricomycetidae</taxon>
        <taxon>Boletales</taxon>
        <taxon>Coniophorineae</taxon>
        <taxon>Serpulaceae</taxon>
        <taxon>Serpula</taxon>
    </lineage>
</organism>
<dbReference type="AlphaFoldDB" id="F8P259"/>
<name>F8P259_SERL9</name>
<dbReference type="GeneID" id="18820072"/>
<dbReference type="EMBL" id="GL945436">
    <property type="protein sequence ID" value="EGO23237.1"/>
    <property type="molecule type" value="Genomic_DNA"/>
</dbReference>
<proteinExistence type="predicted"/>
<accession>F8P259</accession>
<dbReference type="Proteomes" id="UP000008064">
    <property type="component" value="Unassembled WGS sequence"/>
</dbReference>
<feature type="signal peptide" evidence="1">
    <location>
        <begin position="1"/>
        <end position="25"/>
    </location>
</feature>
<protein>
    <recommendedName>
        <fullName evidence="3">CUB domain-containing protein</fullName>
    </recommendedName>
</protein>
<reference evidence="2" key="1">
    <citation type="submission" date="2011-04" db="EMBL/GenBank/DDBJ databases">
        <title>Evolution of plant cell wall degrading machinery underlies the functional diversity of forest fungi.</title>
        <authorList>
            <consortium name="US DOE Joint Genome Institute (JGI-PGF)"/>
            <person name="Eastwood D.C."/>
            <person name="Floudas D."/>
            <person name="Binder M."/>
            <person name="Majcherczyk A."/>
            <person name="Schneider P."/>
            <person name="Aerts A."/>
            <person name="Asiegbu F.O."/>
            <person name="Baker S.E."/>
            <person name="Barry K."/>
            <person name="Bendiksby M."/>
            <person name="Blumentritt M."/>
            <person name="Coutinho P.M."/>
            <person name="Cullen D."/>
            <person name="Cullen D."/>
            <person name="Gathman A."/>
            <person name="Goodell B."/>
            <person name="Henrissat B."/>
            <person name="Ihrmark K."/>
            <person name="Kauserud H."/>
            <person name="Kohler A."/>
            <person name="LaButti K."/>
            <person name="Lapidus A."/>
            <person name="Lavin J.L."/>
            <person name="Lee Y.-H."/>
            <person name="Lindquist E."/>
            <person name="Lilly W."/>
            <person name="Lucas S."/>
            <person name="Morin E."/>
            <person name="Murat C."/>
            <person name="Oguiza J.A."/>
            <person name="Park J."/>
            <person name="Pisabarro A.G."/>
            <person name="Riley R."/>
            <person name="Rosling A."/>
            <person name="Salamov A."/>
            <person name="Schmidt O."/>
            <person name="Schmutz J."/>
            <person name="Skrede I."/>
            <person name="Stenlid J."/>
            <person name="Wiebenga A."/>
            <person name="Xie X."/>
            <person name="Kues U."/>
            <person name="Hibbett D.S."/>
            <person name="Hoffmeister D."/>
            <person name="Hogberg N."/>
            <person name="Martin F."/>
            <person name="Grigoriev I.V."/>
            <person name="Watkinson S.C."/>
        </authorList>
    </citation>
    <scope>NUCLEOTIDE SEQUENCE</scope>
    <source>
        <strain evidence="2">S7.9</strain>
    </source>
</reference>
<dbReference type="OrthoDB" id="3043660at2759"/>
<sequence>MILPSLSTLLFSLAALSTAVSSVSAVECAEASRFGRLEVVPSTVAPGQAFDVHANLTCAIYFEIIPTYLDYYVEVLTDNNGHEPSIYLGRRDYTYNPLSPVDTFTTSLPYGYYFNGSQYSVVLDMIYPINGTDGSTVNIVGGTQALLNVTLSS</sequence>
<evidence type="ECO:0000313" key="2">
    <source>
        <dbReference type="EMBL" id="EGO23237.1"/>
    </source>
</evidence>
<evidence type="ECO:0008006" key="3">
    <source>
        <dbReference type="Google" id="ProtNLM"/>
    </source>
</evidence>
<keyword evidence="1" id="KW-0732">Signal</keyword>
<evidence type="ECO:0000256" key="1">
    <source>
        <dbReference type="SAM" id="SignalP"/>
    </source>
</evidence>